<dbReference type="InterPro" id="IPR027417">
    <property type="entry name" value="P-loop_NTPase"/>
</dbReference>
<keyword evidence="4" id="KW-0413">Isomerase</keyword>
<feature type="domain" description="Helicase ATP-binding" evidence="5">
    <location>
        <begin position="169"/>
        <end position="365"/>
    </location>
</feature>
<dbReference type="RefSeq" id="WP_305022508.1">
    <property type="nucleotide sequence ID" value="NZ_JAUQTB010000001.1"/>
</dbReference>
<name>A0ABT9CBH6_9BACL</name>
<dbReference type="Proteomes" id="UP001240171">
    <property type="component" value="Unassembled WGS sequence"/>
</dbReference>
<reference evidence="7 8" key="1">
    <citation type="submission" date="2023-07" db="EMBL/GenBank/DDBJ databases">
        <title>Paenibacillus sp. JX-17 nov. isolated from soil.</title>
        <authorList>
            <person name="Wan Y."/>
            <person name="Liu B."/>
        </authorList>
    </citation>
    <scope>NUCLEOTIDE SEQUENCE [LARGE SCALE GENOMIC DNA]</scope>
    <source>
        <strain evidence="7 8">JX-17</strain>
    </source>
</reference>
<evidence type="ECO:0000259" key="6">
    <source>
        <dbReference type="PROSITE" id="PS51194"/>
    </source>
</evidence>
<dbReference type="PROSITE" id="PS51192">
    <property type="entry name" value="HELICASE_ATP_BIND_1"/>
    <property type="match status" value="1"/>
</dbReference>
<organism evidence="7 8">
    <name type="scientific">Paenibacillus lacisoli</name>
    <dbReference type="NCBI Taxonomy" id="3064525"/>
    <lineage>
        <taxon>Bacteria</taxon>
        <taxon>Bacillati</taxon>
        <taxon>Bacillota</taxon>
        <taxon>Bacilli</taxon>
        <taxon>Bacillales</taxon>
        <taxon>Paenibacillaceae</taxon>
        <taxon>Paenibacillus</taxon>
    </lineage>
</organism>
<dbReference type="PROSITE" id="PS51194">
    <property type="entry name" value="HELICASE_CTER"/>
    <property type="match status" value="1"/>
</dbReference>
<dbReference type="InterPro" id="IPR014001">
    <property type="entry name" value="Helicase_ATP-bd"/>
</dbReference>
<keyword evidence="3" id="KW-0238">DNA-binding</keyword>
<accession>A0ABT9CBH6</accession>
<dbReference type="PANTHER" id="PTHR13710:SF153">
    <property type="entry name" value="RECQ-LIKE DNA HELICASE BLM"/>
    <property type="match status" value="1"/>
</dbReference>
<dbReference type="Gene3D" id="3.40.50.300">
    <property type="entry name" value="P-loop containing nucleotide triphosphate hydrolases"/>
    <property type="match status" value="2"/>
</dbReference>
<keyword evidence="8" id="KW-1185">Reference proteome</keyword>
<protein>
    <submittedName>
        <fullName evidence="7">Protein DpdF</fullName>
    </submittedName>
</protein>
<gene>
    <name evidence="7" type="primary">dpdF</name>
    <name evidence="7" type="ORF">Q5741_02785</name>
</gene>
<keyword evidence="1" id="KW-0547">Nucleotide-binding</keyword>
<dbReference type="NCBIfam" id="NF041063">
    <property type="entry name" value="DpdF"/>
    <property type="match status" value="1"/>
</dbReference>
<dbReference type="Pfam" id="PF00271">
    <property type="entry name" value="Helicase_C"/>
    <property type="match status" value="1"/>
</dbReference>
<evidence type="ECO:0000256" key="2">
    <source>
        <dbReference type="ARBA" id="ARBA00022840"/>
    </source>
</evidence>
<dbReference type="EMBL" id="JAUQTB010000001">
    <property type="protein sequence ID" value="MDO7905337.1"/>
    <property type="molecule type" value="Genomic_DNA"/>
</dbReference>
<evidence type="ECO:0000313" key="8">
    <source>
        <dbReference type="Proteomes" id="UP001240171"/>
    </source>
</evidence>
<feature type="domain" description="Helicase C-terminal" evidence="6">
    <location>
        <begin position="393"/>
        <end position="541"/>
    </location>
</feature>
<dbReference type="SUPFAM" id="SSF52540">
    <property type="entry name" value="P-loop containing nucleoside triphosphate hydrolases"/>
    <property type="match status" value="1"/>
</dbReference>
<evidence type="ECO:0000259" key="5">
    <source>
        <dbReference type="PROSITE" id="PS51192"/>
    </source>
</evidence>
<evidence type="ECO:0000256" key="1">
    <source>
        <dbReference type="ARBA" id="ARBA00022741"/>
    </source>
</evidence>
<dbReference type="Pfam" id="PF00270">
    <property type="entry name" value="DEAD"/>
    <property type="match status" value="1"/>
</dbReference>
<evidence type="ECO:0000256" key="4">
    <source>
        <dbReference type="ARBA" id="ARBA00023235"/>
    </source>
</evidence>
<evidence type="ECO:0000256" key="3">
    <source>
        <dbReference type="ARBA" id="ARBA00023125"/>
    </source>
</evidence>
<dbReference type="SMART" id="SM00487">
    <property type="entry name" value="DEXDc"/>
    <property type="match status" value="1"/>
</dbReference>
<evidence type="ECO:0000313" key="7">
    <source>
        <dbReference type="EMBL" id="MDO7905337.1"/>
    </source>
</evidence>
<proteinExistence type="predicted"/>
<sequence length="867" mass="98766">MNRCYEIAEEALQGRLTPETALQKLEKIRNEKTVSTELRSATSCLVRLFQSMSSISLKQATAMDLASHLRQFILTFQRKIVISKEWIKSIQPVAEKFGLVMYSDGETDVNTQVNGGYPDWISSPEAVNDAYQLKVRKQRDQVLGDGVLHSMTQFTHYQSRTQKQLVQSAMQMLPGETLTICLPTGGGKSLVSLLPTFFDTEGGTLKGGIRETSGITVVVVPTVGLAIDQKNAASKYFNAREEKYRPQAYRSEMPQAEKDLIFEGVKEGTIPLLFTSPESLVLGPLGQILLTSAARGQVNRFVIDEAHIVVDWGNSFRTGFQLLSAYHKQLLERSSGKVKTILMSATLTPWTSKVLKDLFGVEGKYTEVRCDGLRYEPAYMVDKAITEENRFAKITRGIGFLPRPLILYVNTIEHATKWVERLKDEGYSRVNQFTGDTKDNERRELLRQWNENSIDIMVATSAFGMGVDKADVRTIIHCGIPESLNRYYQEVGRSGRDGFASVSLVCYIKNDIEIVRGQVSRQFLTAELLVDRWMALFENAEPGERADEMWLNMATQREKLKDTVSGARNENWNVATVLLMVRNGLLELVEFERSEVDTSNVPRLKVRTLVYSSLNDAQTLLRVITPEREREKDRVIEELEVIKEYLYHPADRCLSDYLVETYPYSETVCGGCTYCVNNGQYLRYNATKINFPFRSRLKKESVTIGDTLFPYLIGFRHLLMTTSLQHVKGDDYPVIIQALINTNIRTIVLPPLDDNVIRTIMAQSPDESKKRHYLFLQQEELQYPYAKEIDGPVAIIYPSDLTIANLFYTWMKKLYHQSEETVFIHIVDPEMKILDEGKSIRDVLDHLSLPLDEFLAKHQRKADIALY</sequence>
<comment type="caution">
    <text evidence="7">The sequence shown here is derived from an EMBL/GenBank/DDBJ whole genome shotgun (WGS) entry which is preliminary data.</text>
</comment>
<dbReference type="InterPro" id="IPR011545">
    <property type="entry name" value="DEAD/DEAH_box_helicase_dom"/>
</dbReference>
<dbReference type="InterPro" id="IPR001650">
    <property type="entry name" value="Helicase_C-like"/>
</dbReference>
<dbReference type="SMART" id="SM00490">
    <property type="entry name" value="HELICc"/>
    <property type="match status" value="1"/>
</dbReference>
<dbReference type="PANTHER" id="PTHR13710">
    <property type="entry name" value="DNA HELICASE RECQ FAMILY MEMBER"/>
    <property type="match status" value="1"/>
</dbReference>
<keyword evidence="2" id="KW-0067">ATP-binding</keyword>